<accession>A0A015MM82</accession>
<dbReference type="SUPFAM" id="SSF81901">
    <property type="entry name" value="HCP-like"/>
    <property type="match status" value="3"/>
</dbReference>
<reference evidence="3 4" key="1">
    <citation type="submission" date="2014-02" db="EMBL/GenBank/DDBJ databases">
        <title>Single nucleus genome sequencing reveals high similarity among nuclei of an endomycorrhizal fungus.</title>
        <authorList>
            <person name="Lin K."/>
            <person name="Geurts R."/>
            <person name="Zhang Z."/>
            <person name="Limpens E."/>
            <person name="Saunders D.G."/>
            <person name="Mu D."/>
            <person name="Pang E."/>
            <person name="Cao H."/>
            <person name="Cha H."/>
            <person name="Lin T."/>
            <person name="Zhou Q."/>
            <person name="Shang Y."/>
            <person name="Li Y."/>
            <person name="Ivanov S."/>
            <person name="Sharma T."/>
            <person name="Velzen R.V."/>
            <person name="Ruijter N.D."/>
            <person name="Aanen D.K."/>
            <person name="Win J."/>
            <person name="Kamoun S."/>
            <person name="Bisseling T."/>
            <person name="Huang S."/>
        </authorList>
    </citation>
    <scope>NUCLEOTIDE SEQUENCE [LARGE SCALE GENOMIC DNA]</scope>
    <source>
        <strain evidence="4">DAOM197198w</strain>
    </source>
</reference>
<dbReference type="InterPro" id="IPR050767">
    <property type="entry name" value="Sel1_AlgK"/>
</dbReference>
<comment type="caution">
    <text evidence="3">The sequence shown here is derived from an EMBL/GenBank/DDBJ whole genome shotgun (WGS) entry which is preliminary data.</text>
</comment>
<dbReference type="Gene3D" id="1.25.40.10">
    <property type="entry name" value="Tetratricopeptide repeat domain"/>
    <property type="match status" value="2"/>
</dbReference>
<dbReference type="Pfam" id="PF00069">
    <property type="entry name" value="Pkinase"/>
    <property type="match status" value="1"/>
</dbReference>
<gene>
    <name evidence="3" type="ORF">RirG_109600</name>
</gene>
<dbReference type="SMART" id="SM00671">
    <property type="entry name" value="SEL1"/>
    <property type="match status" value="13"/>
</dbReference>
<dbReference type="InterPro" id="IPR006597">
    <property type="entry name" value="Sel1-like"/>
</dbReference>
<evidence type="ECO:0000259" key="2">
    <source>
        <dbReference type="PROSITE" id="PS50011"/>
    </source>
</evidence>
<dbReference type="SMR" id="A0A015MM82"/>
<dbReference type="InterPro" id="IPR011009">
    <property type="entry name" value="Kinase-like_dom_sf"/>
</dbReference>
<proteinExistence type="inferred from homology"/>
<sequence>MSTTKEQTNDSEYVDWIKKEIENNNITYFNHNEFTNKQEFENSISSVGKIFKVNWSNNDNTRLIVKTPGLNVKKIINELKIRKEIDSHINILRIYGISKLDNKYSLVLEYADGGSLYSYLKKNFTKLEWNDKYRLALQLASAVEYIHDKGIIHCNLHAHNVLIHKGHIKVADFGLSKKATETSNYSDDVLGTIPYIDPKYLSNVCDIQYGSKLYTLNFKSDIYSIGALFLLLSSGRRPFYDDESIKYDANLAMDIMMGKREKIIGGTPAKYSDLYTACWKNDPNERPSIQQVVLCLKSMIKQDINEEKNSTKFIKNVIEKEPSNEDFDNMMDNDYNFFIGDDFSNSLIDDDFDLNMNDIIQKNLLIDITDSDDVGKIIDKLIDHLIKLHDELGYGFAGAKQIIEQNIKYINQPLDDILDWLNDNQISSKYIFFHGFLYFNGIIVKGDEDKAFASFSKASKDNYSMAQVYLCKLYKDPKKAFYWYQKSAENGNKLAQFYLGKWYENNEKDDLKAFECYEKAAKSGNKIAQLNLGYFYDHGKGTQRNKDKAIEWYEKSAKQECSNAQLFLGILYKGTKKDFKNAFYWVEKATKNGNRIAQFYLGKYYYFGTGVKKDYGKSFEWYEKSAKQGYIDALYALGYLYLKGKGTEKNLEKAHYLIEKAAENGNKFAQHHLGAIYQNDKGTKKNIKKAIEWYERSAEKGYSIAQCNLGYLYGKGKEIDQDLKKSLYWYEKAAKSGNKFAQYNLGYIYENGIGIQKDINKAIIWYEKSAKQDYGSAQCSLGYLYENGKGINQDLEKSIYLYKKAAENGYVAAYHCLGKCYQDGIGIEKNEVKAFENYKKSAEKGYLNGIYNLGYCYENGIGAEIDKEKAVELYEDAAKRGNRDAQKRLKMINS</sequence>
<feature type="domain" description="Protein kinase" evidence="2">
    <location>
        <begin position="36"/>
        <end position="300"/>
    </location>
</feature>
<dbReference type="SUPFAM" id="SSF56112">
    <property type="entry name" value="Protein kinase-like (PK-like)"/>
    <property type="match status" value="1"/>
</dbReference>
<comment type="similarity">
    <text evidence="1">Belongs to the sel-1 family.</text>
</comment>
<dbReference type="AlphaFoldDB" id="A0A015MM82"/>
<dbReference type="GO" id="GO:0005524">
    <property type="term" value="F:ATP binding"/>
    <property type="evidence" value="ECO:0007669"/>
    <property type="project" value="InterPro"/>
</dbReference>
<organism evidence="3 4">
    <name type="scientific">Rhizophagus irregularis (strain DAOM 197198w)</name>
    <name type="common">Glomus intraradices</name>
    <dbReference type="NCBI Taxonomy" id="1432141"/>
    <lineage>
        <taxon>Eukaryota</taxon>
        <taxon>Fungi</taxon>
        <taxon>Fungi incertae sedis</taxon>
        <taxon>Mucoromycota</taxon>
        <taxon>Glomeromycotina</taxon>
        <taxon>Glomeromycetes</taxon>
        <taxon>Glomerales</taxon>
        <taxon>Glomeraceae</taxon>
        <taxon>Rhizophagus</taxon>
    </lineage>
</organism>
<dbReference type="Proteomes" id="UP000022910">
    <property type="component" value="Unassembled WGS sequence"/>
</dbReference>
<protein>
    <submittedName>
        <fullName evidence="3">Bck1p</fullName>
    </submittedName>
</protein>
<dbReference type="PANTHER" id="PTHR11102:SF160">
    <property type="entry name" value="ERAD-ASSOCIATED E3 UBIQUITIN-PROTEIN LIGASE COMPONENT HRD3"/>
    <property type="match status" value="1"/>
</dbReference>
<dbReference type="EMBL" id="JEMT01017471">
    <property type="protein sequence ID" value="EXX67943.1"/>
    <property type="molecule type" value="Genomic_DNA"/>
</dbReference>
<dbReference type="PROSITE" id="PS50011">
    <property type="entry name" value="PROTEIN_KINASE_DOM"/>
    <property type="match status" value="1"/>
</dbReference>
<dbReference type="GO" id="GO:0004672">
    <property type="term" value="F:protein kinase activity"/>
    <property type="evidence" value="ECO:0007669"/>
    <property type="project" value="InterPro"/>
</dbReference>
<evidence type="ECO:0000256" key="1">
    <source>
        <dbReference type="ARBA" id="ARBA00038101"/>
    </source>
</evidence>
<dbReference type="Pfam" id="PF08238">
    <property type="entry name" value="Sel1"/>
    <property type="match status" value="13"/>
</dbReference>
<dbReference type="OrthoDB" id="1668230at2759"/>
<dbReference type="HOGENOM" id="CLU_000288_7_12_1"/>
<dbReference type="InterPro" id="IPR011990">
    <property type="entry name" value="TPR-like_helical_dom_sf"/>
</dbReference>
<dbReference type="PRINTS" id="PR00109">
    <property type="entry name" value="TYRKINASE"/>
</dbReference>
<evidence type="ECO:0000313" key="3">
    <source>
        <dbReference type="EMBL" id="EXX67943.1"/>
    </source>
</evidence>
<evidence type="ECO:0000313" key="4">
    <source>
        <dbReference type="Proteomes" id="UP000022910"/>
    </source>
</evidence>
<name>A0A015MM82_RHIIW</name>
<dbReference type="PANTHER" id="PTHR11102">
    <property type="entry name" value="SEL-1-LIKE PROTEIN"/>
    <property type="match status" value="1"/>
</dbReference>
<dbReference type="InterPro" id="IPR001245">
    <property type="entry name" value="Ser-Thr/Tyr_kinase_cat_dom"/>
</dbReference>
<dbReference type="STRING" id="1432141.A0A015MM82"/>
<keyword evidence="4" id="KW-1185">Reference proteome</keyword>
<dbReference type="Gene3D" id="1.10.510.10">
    <property type="entry name" value="Transferase(Phosphotransferase) domain 1"/>
    <property type="match status" value="1"/>
</dbReference>
<dbReference type="InterPro" id="IPR000719">
    <property type="entry name" value="Prot_kinase_dom"/>
</dbReference>